<name>A0A9W7W1F7_9PEZI</name>
<evidence type="ECO:0000313" key="1">
    <source>
        <dbReference type="EMBL" id="KAH9826581.1"/>
    </source>
</evidence>
<reference evidence="1 2" key="2">
    <citation type="journal article" date="2021" name="Curr. Genet.">
        <title>Genetic response to nitrogen starvation in the aggressive Eucalyptus foliar pathogen Teratosphaeria destructans.</title>
        <authorList>
            <person name="Havenga M."/>
            <person name="Wingfield B.D."/>
            <person name="Wingfield M.J."/>
            <person name="Dreyer L.L."/>
            <person name="Roets F."/>
            <person name="Aylward J."/>
        </authorList>
    </citation>
    <scope>NUCLEOTIDE SEQUENCE [LARGE SCALE GENOMIC DNA]</scope>
    <source>
        <strain evidence="1">CMW44962</strain>
    </source>
</reference>
<dbReference type="AlphaFoldDB" id="A0A9W7W1F7"/>
<dbReference type="EMBL" id="RIBY02001978">
    <property type="protein sequence ID" value="KAH9826581.1"/>
    <property type="molecule type" value="Genomic_DNA"/>
</dbReference>
<sequence length="63" mass="6802">MHLHANLELSKRGKRRAAHIASYLHTRISANFNIGPHIGGPGIAALLHNGEGPIVLLRAEFDA</sequence>
<organism evidence="1 2">
    <name type="scientific">Teratosphaeria destructans</name>
    <dbReference type="NCBI Taxonomy" id="418781"/>
    <lineage>
        <taxon>Eukaryota</taxon>
        <taxon>Fungi</taxon>
        <taxon>Dikarya</taxon>
        <taxon>Ascomycota</taxon>
        <taxon>Pezizomycotina</taxon>
        <taxon>Dothideomycetes</taxon>
        <taxon>Dothideomycetidae</taxon>
        <taxon>Mycosphaerellales</taxon>
        <taxon>Teratosphaeriaceae</taxon>
        <taxon>Teratosphaeria</taxon>
    </lineage>
</organism>
<protein>
    <submittedName>
        <fullName evidence="1">Hippurate hydrolase like protein</fullName>
    </submittedName>
</protein>
<dbReference type="SUPFAM" id="SSF53187">
    <property type="entry name" value="Zn-dependent exopeptidases"/>
    <property type="match status" value="1"/>
</dbReference>
<gene>
    <name evidence="1" type="ORF">Tdes44962_MAKER00545</name>
</gene>
<evidence type="ECO:0000313" key="2">
    <source>
        <dbReference type="Proteomes" id="UP001138500"/>
    </source>
</evidence>
<proteinExistence type="predicted"/>
<dbReference type="OrthoDB" id="3919511at2759"/>
<dbReference type="Gene3D" id="3.40.630.10">
    <property type="entry name" value="Zn peptidases"/>
    <property type="match status" value="1"/>
</dbReference>
<keyword evidence="1" id="KW-0378">Hydrolase</keyword>
<reference evidence="1 2" key="1">
    <citation type="journal article" date="2018" name="IMA Fungus">
        <title>IMA Genome-F 10: Nine draft genome sequences of Claviceps purpurea s.lat., including C. arundinis, C. humidiphila, and C. cf. spartinae, pseudomolecules for the pitch canker pathogen Fusarium circinatum, draft genome of Davidsoniella eucalypti, Grosmannia galeiformis, Quambalaria eucalypti, and Teratosphaeria destructans.</title>
        <authorList>
            <person name="Wingfield B.D."/>
            <person name="Liu M."/>
            <person name="Nguyen H.D."/>
            <person name="Lane F.A."/>
            <person name="Morgan S.W."/>
            <person name="De Vos L."/>
            <person name="Wilken P.M."/>
            <person name="Duong T.A."/>
            <person name="Aylward J."/>
            <person name="Coetzee M.P."/>
            <person name="Dadej K."/>
            <person name="De Beer Z.W."/>
            <person name="Findlay W."/>
            <person name="Havenga M."/>
            <person name="Kolarik M."/>
            <person name="Menzies J.G."/>
            <person name="Naidoo K."/>
            <person name="Pochopski O."/>
            <person name="Shoukouhi P."/>
            <person name="Santana Q.C."/>
            <person name="Seifert K.A."/>
            <person name="Soal N."/>
            <person name="Steenkamp E.T."/>
            <person name="Tatham C.T."/>
            <person name="van der Nest M.A."/>
            <person name="Wingfield M.J."/>
        </authorList>
    </citation>
    <scope>NUCLEOTIDE SEQUENCE [LARGE SCALE GENOMIC DNA]</scope>
    <source>
        <strain evidence="1">CMW44962</strain>
    </source>
</reference>
<keyword evidence="2" id="KW-1185">Reference proteome</keyword>
<accession>A0A9W7W1F7</accession>
<dbReference type="Proteomes" id="UP001138500">
    <property type="component" value="Unassembled WGS sequence"/>
</dbReference>
<comment type="caution">
    <text evidence="1">The sequence shown here is derived from an EMBL/GenBank/DDBJ whole genome shotgun (WGS) entry which is preliminary data.</text>
</comment>
<dbReference type="GO" id="GO:0016787">
    <property type="term" value="F:hydrolase activity"/>
    <property type="evidence" value="ECO:0007669"/>
    <property type="project" value="UniProtKB-KW"/>
</dbReference>